<proteinExistence type="predicted"/>
<dbReference type="AlphaFoldDB" id="A0A1M4X3Y9"/>
<keyword evidence="2" id="KW-1185">Reference proteome</keyword>
<dbReference type="Proteomes" id="UP000184251">
    <property type="component" value="Unassembled WGS sequence"/>
</dbReference>
<sequence>MASLSMYGPGDVESVSNALSNDILNSGVSCELVDTINRTVGQTSICIMVFEKYYMRSSNRASLTVSVIGDNKNVCVDAIGAGGGQGAFFRFSWGAEEDFVAEVEKSLKKFGFR</sequence>
<evidence type="ECO:0000313" key="2">
    <source>
        <dbReference type="Proteomes" id="UP000184251"/>
    </source>
</evidence>
<accession>A0A1M4X3Y9</accession>
<dbReference type="Pfam" id="PF19524">
    <property type="entry name" value="DUF6054"/>
    <property type="match status" value="1"/>
</dbReference>
<dbReference type="EMBL" id="FQTU01000008">
    <property type="protein sequence ID" value="SHE88228.1"/>
    <property type="molecule type" value="Genomic_DNA"/>
</dbReference>
<evidence type="ECO:0000313" key="1">
    <source>
        <dbReference type="EMBL" id="SHE88228.1"/>
    </source>
</evidence>
<gene>
    <name evidence="1" type="ORF">SAMN02746064_01416</name>
</gene>
<dbReference type="OrthoDB" id="4774735at2"/>
<protein>
    <submittedName>
        <fullName evidence="1">Uncharacterized protein</fullName>
    </submittedName>
</protein>
<name>A0A1M4X3Y9_9FIRM</name>
<dbReference type="InterPro" id="IPR046117">
    <property type="entry name" value="DUF6054"/>
</dbReference>
<reference evidence="1 2" key="1">
    <citation type="submission" date="2016-11" db="EMBL/GenBank/DDBJ databases">
        <authorList>
            <person name="Jaros S."/>
            <person name="Januszkiewicz K."/>
            <person name="Wedrychowicz H."/>
        </authorList>
    </citation>
    <scope>NUCLEOTIDE SEQUENCE [LARGE SCALE GENOMIC DNA]</scope>
    <source>
        <strain evidence="1 2">DSM 14828</strain>
    </source>
</reference>
<dbReference type="RefSeq" id="WP_073270531.1">
    <property type="nucleotide sequence ID" value="NZ_FQTU01000008.1"/>
</dbReference>
<organism evidence="1 2">
    <name type="scientific">Alkalibacter saccharofermentans DSM 14828</name>
    <dbReference type="NCBI Taxonomy" id="1120975"/>
    <lineage>
        <taxon>Bacteria</taxon>
        <taxon>Bacillati</taxon>
        <taxon>Bacillota</taxon>
        <taxon>Clostridia</taxon>
        <taxon>Eubacteriales</taxon>
        <taxon>Eubacteriaceae</taxon>
        <taxon>Alkalibacter</taxon>
    </lineage>
</organism>